<organism evidence="1 2">
    <name type="scientific">Pseudocercospora fijiensis (strain CIRAD86)</name>
    <name type="common">Black leaf streak disease fungus</name>
    <name type="synonym">Mycosphaerella fijiensis</name>
    <dbReference type="NCBI Taxonomy" id="383855"/>
    <lineage>
        <taxon>Eukaryota</taxon>
        <taxon>Fungi</taxon>
        <taxon>Dikarya</taxon>
        <taxon>Ascomycota</taxon>
        <taxon>Pezizomycotina</taxon>
        <taxon>Dothideomycetes</taxon>
        <taxon>Dothideomycetidae</taxon>
        <taxon>Mycosphaerellales</taxon>
        <taxon>Mycosphaerellaceae</taxon>
        <taxon>Pseudocercospora</taxon>
    </lineage>
</organism>
<dbReference type="EMBL" id="KB446559">
    <property type="protein sequence ID" value="EME82319.1"/>
    <property type="molecule type" value="Genomic_DNA"/>
</dbReference>
<name>M2ZTJ1_PSEFD</name>
<sequence length="426" mass="48733">MPALKSLEYLALNYHCKPHSTSFGTLEALCRSVGNEFPPELGLYLKGMIYERISPTWKGAETARCLKLAMLLNASAWRHEEDTLLYKIVLDLEIFDPAFISNMGIQFVDDAKLQNIKRVVESSCEGLLAVNDGAVDFTHRTVYDFLLTSEMQELVDVSVPGWMTRPTFIGHLLLARCRTVYGTPEELAYPKQHELTYGVFGFLEKASPDNVCNETSALELAVFDLDRKIPLPQITFNVRDYRPFRRSSHWMLGTIMRKLMNPATAFRSSISDFHTGSRQISDCTTSVVQEMISFLACHGLDIRILAISWRSYLYHHSGQMSHPDQDRITRLLLESGVDYYQLFDGWSNRTHPHPDPAAIELTHQRRIETRAETWPQIHDDNGNLYHLVWCPCCLREHCISRPKDEVPHTLPIRQDASLSGSSSWRV</sequence>
<evidence type="ECO:0000313" key="2">
    <source>
        <dbReference type="Proteomes" id="UP000016932"/>
    </source>
</evidence>
<keyword evidence="2" id="KW-1185">Reference proteome</keyword>
<gene>
    <name evidence="1" type="ORF">MYCFIDRAFT_175861</name>
</gene>
<dbReference type="HOGENOM" id="CLU_644242_0_0_1"/>
<dbReference type="OrthoDB" id="443402at2759"/>
<dbReference type="KEGG" id="pfj:MYCFIDRAFT_175861"/>
<dbReference type="AlphaFoldDB" id="M2ZTJ1"/>
<reference evidence="1 2" key="1">
    <citation type="journal article" date="2012" name="PLoS Pathog.">
        <title>Diverse lifestyles and strategies of plant pathogenesis encoded in the genomes of eighteen Dothideomycetes fungi.</title>
        <authorList>
            <person name="Ohm R.A."/>
            <person name="Feau N."/>
            <person name="Henrissat B."/>
            <person name="Schoch C.L."/>
            <person name="Horwitz B.A."/>
            <person name="Barry K.W."/>
            <person name="Condon B.J."/>
            <person name="Copeland A.C."/>
            <person name="Dhillon B."/>
            <person name="Glaser F."/>
            <person name="Hesse C.N."/>
            <person name="Kosti I."/>
            <person name="LaButti K."/>
            <person name="Lindquist E.A."/>
            <person name="Lucas S."/>
            <person name="Salamov A.A."/>
            <person name="Bradshaw R.E."/>
            <person name="Ciuffetti L."/>
            <person name="Hamelin R.C."/>
            <person name="Kema G.H.J."/>
            <person name="Lawrence C."/>
            <person name="Scott J.A."/>
            <person name="Spatafora J.W."/>
            <person name="Turgeon B.G."/>
            <person name="de Wit P.J.G.M."/>
            <person name="Zhong S."/>
            <person name="Goodwin S.B."/>
            <person name="Grigoriev I.V."/>
        </authorList>
    </citation>
    <scope>NUCLEOTIDE SEQUENCE [LARGE SCALE GENOMIC DNA]</scope>
    <source>
        <strain evidence="1 2">CIRAD86</strain>
    </source>
</reference>
<proteinExistence type="predicted"/>
<dbReference type="RefSeq" id="XP_007927712.1">
    <property type="nucleotide sequence ID" value="XM_007929521.1"/>
</dbReference>
<accession>M2ZTJ1</accession>
<dbReference type="GeneID" id="19333453"/>
<dbReference type="Proteomes" id="UP000016932">
    <property type="component" value="Unassembled WGS sequence"/>
</dbReference>
<evidence type="ECO:0000313" key="1">
    <source>
        <dbReference type="EMBL" id="EME82319.1"/>
    </source>
</evidence>
<dbReference type="VEuPathDB" id="FungiDB:MYCFIDRAFT_175861"/>
<protein>
    <submittedName>
        <fullName evidence="1">Uncharacterized protein</fullName>
    </submittedName>
</protein>